<dbReference type="GO" id="GO:0044423">
    <property type="term" value="C:virion component"/>
    <property type="evidence" value="ECO:0007669"/>
    <property type="project" value="UniProtKB-KW"/>
</dbReference>
<dbReference type="HAMAP" id="MF_04039">
    <property type="entry name" value="HSV_CEP2"/>
    <property type="match status" value="1"/>
</dbReference>
<evidence type="ECO:0000256" key="4">
    <source>
        <dbReference type="ARBA" id="ARBA00022921"/>
    </source>
</evidence>
<reference evidence="7" key="1">
    <citation type="journal article" date="2015" name="J. Virol.">
        <title>Whole-Genome Sequencing of Kaposi's Sarcoma-Associated Herpesvirus from Zambian Kaposi's Sarcoma Biopsy Specimens Reveals Unique Viral Diversity.</title>
        <authorList>
            <person name="Olp L.N."/>
            <person name="Jeanniard A."/>
            <person name="Marimo C."/>
            <person name="West J.T."/>
            <person name="Wood C."/>
        </authorList>
    </citation>
    <scope>NUCLEOTIDE SEQUENCE</scope>
    <source>
        <strain evidence="7">ZM124</strain>
    </source>
</reference>
<sequence>MASRRRKLRNFLNKECIWTVNPMSGDHIKVFNACTSISPVYDPELVTSYALSVPAYNVSVAILLHKVMGPCVAVGINGEMIMYVVSQCVSVRPVPGRDGMALIYFGQFLEEASGLRFPYIAPPPSREHVPDLTRQELVHTSQVVRRGDLTNCTIGLEFRNVNPFVWLGGGSVWLLFLGVDYMAFCPGVDGMPSLARVAALLTRCDHPDCVHCHGLRGHVNVFRGYCSAQSPGLSNICPCIKSCGTGNGVTRVTGNRNFLGLLFDPIVQSRVTALKITSHPTPTHVENVLTGVLDDGTLVPSSKAPWVLLRMSDYFSRLLIYECKKLKALGLRSY</sequence>
<organismHost>
    <name type="scientific">Homo sapiens</name>
    <name type="common">Human</name>
    <dbReference type="NCBI Taxonomy" id="9606"/>
</organismHost>
<keyword evidence="4" id="KW-0426">Late protein</keyword>
<keyword evidence="6" id="KW-0812">Transmembrane</keyword>
<evidence type="ECO:0000256" key="1">
    <source>
        <dbReference type="ARBA" id="ARBA00022562"/>
    </source>
</evidence>
<organism evidence="7">
    <name type="scientific">Human herpesvirus 8</name>
    <name type="common">HHV-8</name>
    <name type="synonym">Kaposi's sarcoma-associated herpesvirus</name>
    <dbReference type="NCBI Taxonomy" id="37296"/>
    <lineage>
        <taxon>Viruses</taxon>
        <taxon>Duplodnaviria</taxon>
        <taxon>Heunggongvirae</taxon>
        <taxon>Peploviricota</taxon>
        <taxon>Herviviricetes</taxon>
        <taxon>Herpesvirales</taxon>
        <taxon>Orthoherpesviridae</taxon>
        <taxon>Gammaherpesvirinae</taxon>
        <taxon>Rhadinovirus</taxon>
        <taxon>Rhadinovirus humangamma8</taxon>
    </lineage>
</organism>
<dbReference type="EMBL" id="KT271466">
    <property type="protein sequence ID" value="ALH45327.1"/>
    <property type="molecule type" value="Genomic_DNA"/>
</dbReference>
<keyword evidence="6" id="KW-0472">Membrane</keyword>
<proteinExistence type="inferred from homology"/>
<dbReference type="InterPro" id="IPR004286">
    <property type="entry name" value="Herpes_UL16/UL94"/>
</dbReference>
<keyword evidence="3" id="KW-0946">Virion</keyword>
<dbReference type="Pfam" id="PF03044">
    <property type="entry name" value="Herpes_UL16"/>
    <property type="match status" value="1"/>
</dbReference>
<keyword evidence="5" id="KW-1035">Host cytoplasm</keyword>
<evidence type="ECO:0000256" key="6">
    <source>
        <dbReference type="SAM" id="Phobius"/>
    </source>
</evidence>
<evidence type="ECO:0000256" key="2">
    <source>
        <dbReference type="ARBA" id="ARBA00022580"/>
    </source>
</evidence>
<protein>
    <submittedName>
        <fullName evidence="7">ORF33</fullName>
    </submittedName>
</protein>
<keyword evidence="2" id="KW-0920">Virion tegument</keyword>
<evidence type="ECO:0000256" key="5">
    <source>
        <dbReference type="ARBA" id="ARBA00023200"/>
    </source>
</evidence>
<evidence type="ECO:0000313" key="7">
    <source>
        <dbReference type="EMBL" id="ALH45327.1"/>
    </source>
</evidence>
<evidence type="ECO:0000256" key="3">
    <source>
        <dbReference type="ARBA" id="ARBA00022844"/>
    </source>
</evidence>
<keyword evidence="1" id="KW-1048">Host nucleus</keyword>
<gene>
    <name evidence="7" type="primary">ORF33</name>
</gene>
<accession>A0A0N9S4Z1</accession>
<feature type="transmembrane region" description="Helical" evidence="6">
    <location>
        <begin position="164"/>
        <end position="184"/>
    </location>
</feature>
<keyword evidence="6" id="KW-1133">Transmembrane helix</keyword>
<name>A0A0N9S4Z1_HHV8</name>